<dbReference type="Proteomes" id="UP000317257">
    <property type="component" value="Unassembled WGS sequence"/>
</dbReference>
<gene>
    <name evidence="2" type="ORF">ED733_007117</name>
</gene>
<reference evidence="3" key="1">
    <citation type="submission" date="2018-12" db="EMBL/GenBank/DDBJ databases">
        <title>The complete genome of Metarhizium rileyi, a key fungal pathogen of Lepidoptera.</title>
        <authorList>
            <person name="Binneck E."/>
            <person name="Lastra C.C.L."/>
            <person name="Sosa-Gomez D.R."/>
        </authorList>
    </citation>
    <scope>NUCLEOTIDE SEQUENCE [LARGE SCALE GENOMIC DNA]</scope>
    <source>
        <strain evidence="3">Cep018-CH2</strain>
    </source>
</reference>
<accession>A0A5C6GIJ3</accession>
<feature type="region of interest" description="Disordered" evidence="1">
    <location>
        <begin position="148"/>
        <end position="234"/>
    </location>
</feature>
<proteinExistence type="predicted"/>
<feature type="compositionally biased region" description="Polar residues" evidence="1">
    <location>
        <begin position="40"/>
        <end position="51"/>
    </location>
</feature>
<feature type="region of interest" description="Disordered" evidence="1">
    <location>
        <begin position="32"/>
        <end position="55"/>
    </location>
</feature>
<dbReference type="EMBL" id="SBHS01000006">
    <property type="protein sequence ID" value="TWU76006.1"/>
    <property type="molecule type" value="Genomic_DNA"/>
</dbReference>
<sequence length="234" mass="26272">MDKEEYFRQKSKAAELQVKLLTRDLEARKDELQQTKKDVQSQQLQTETAKNSLKEANHTVERVTQQLSSLRQQAQQQTACKDKLRRELQESQFQSKRYRTALAAAFKLVDDLGAKTTLGQLLECTDQQLSRTGALVKFEPSEEGCAGNRVFQVGRGGSVAPRTSTGPEGPYASDDSDDEAPLQAGRERIRDFYTPSRAIKRETGRASQDSDTEPRAKKRKLGDGSPPRNILLDE</sequence>
<evidence type="ECO:0000313" key="3">
    <source>
        <dbReference type="Proteomes" id="UP000317257"/>
    </source>
</evidence>
<name>A0A5C6GIJ3_METRR</name>
<evidence type="ECO:0000256" key="1">
    <source>
        <dbReference type="SAM" id="MobiDB-lite"/>
    </source>
</evidence>
<evidence type="ECO:0000313" key="2">
    <source>
        <dbReference type="EMBL" id="TWU76006.1"/>
    </source>
</evidence>
<comment type="caution">
    <text evidence="2">The sequence shown here is derived from an EMBL/GenBank/DDBJ whole genome shotgun (WGS) entry which is preliminary data.</text>
</comment>
<dbReference type="AlphaFoldDB" id="A0A5C6GIJ3"/>
<protein>
    <submittedName>
        <fullName evidence="2">Uncharacterized protein</fullName>
    </submittedName>
</protein>
<organism evidence="2 3">
    <name type="scientific">Metarhizium rileyi (strain RCEF 4871)</name>
    <name type="common">Nomuraea rileyi</name>
    <dbReference type="NCBI Taxonomy" id="1649241"/>
    <lineage>
        <taxon>Eukaryota</taxon>
        <taxon>Fungi</taxon>
        <taxon>Dikarya</taxon>
        <taxon>Ascomycota</taxon>
        <taxon>Pezizomycotina</taxon>
        <taxon>Sordariomycetes</taxon>
        <taxon>Hypocreomycetidae</taxon>
        <taxon>Hypocreales</taxon>
        <taxon>Clavicipitaceae</taxon>
        <taxon>Metarhizium</taxon>
    </lineage>
</organism>